<proteinExistence type="predicted"/>
<dbReference type="PANTHER" id="PTHR13966">
    <property type="entry name" value="ENDONUCLEASE RELATED"/>
    <property type="match status" value="1"/>
</dbReference>
<dbReference type="InterPro" id="IPR040255">
    <property type="entry name" value="Non-specific_endonuclease"/>
</dbReference>
<dbReference type="KEGG" id="sgz:C0216_09320"/>
<dbReference type="InterPro" id="IPR044929">
    <property type="entry name" value="DNA/RNA_non-sp_Endonuclease_sf"/>
</dbReference>
<dbReference type="InterPro" id="IPR001604">
    <property type="entry name" value="Endo_G_ENPP1-like_dom"/>
</dbReference>
<dbReference type="SUPFAM" id="SSF54060">
    <property type="entry name" value="His-Me finger endonucleases"/>
    <property type="match status" value="1"/>
</dbReference>
<protein>
    <submittedName>
        <fullName evidence="6">DNA/RNA non-specific endonuclease</fullName>
    </submittedName>
</protein>
<keyword evidence="2" id="KW-0479">Metal-binding</keyword>
<keyword evidence="6" id="KW-0540">Nuclease</keyword>
<feature type="region of interest" description="Disordered" evidence="3">
    <location>
        <begin position="1"/>
        <end position="21"/>
    </location>
</feature>
<dbReference type="GO" id="GO:0003676">
    <property type="term" value="F:nucleic acid binding"/>
    <property type="evidence" value="ECO:0007669"/>
    <property type="project" value="InterPro"/>
</dbReference>
<name>A0A344TYB0_9ACTN</name>
<feature type="domain" description="DNA/RNA non-specific endonuclease/pyrophosphatase/phosphodiesterase" evidence="5">
    <location>
        <begin position="56"/>
        <end position="269"/>
    </location>
</feature>
<dbReference type="SMART" id="SM00892">
    <property type="entry name" value="Endonuclease_NS"/>
    <property type="match status" value="1"/>
</dbReference>
<keyword evidence="6" id="KW-0378">Hydrolase</keyword>
<feature type="binding site" evidence="2">
    <location>
        <position position="160"/>
    </location>
    <ligand>
        <name>Mg(2+)</name>
        <dbReference type="ChEBI" id="CHEBI:18420"/>
        <note>catalytic</note>
    </ligand>
</feature>
<dbReference type="OrthoDB" id="104542at2"/>
<dbReference type="InterPro" id="IPR020821">
    <property type="entry name" value="ENPP1-3/EXOG-like_nuc-like"/>
</dbReference>
<evidence type="ECO:0000256" key="1">
    <source>
        <dbReference type="PIRSR" id="PIRSR640255-1"/>
    </source>
</evidence>
<evidence type="ECO:0000256" key="3">
    <source>
        <dbReference type="SAM" id="MobiDB-lite"/>
    </source>
</evidence>
<dbReference type="PANTHER" id="PTHR13966:SF5">
    <property type="entry name" value="ENDONUCLEASE G, MITOCHONDRIAL"/>
    <property type="match status" value="1"/>
</dbReference>
<dbReference type="AlphaFoldDB" id="A0A344TYB0"/>
<dbReference type="RefSeq" id="WP_114054810.1">
    <property type="nucleotide sequence ID" value="NZ_CP030862.1"/>
</dbReference>
<accession>A0A344TYB0</accession>
<organism evidence="6 7">
    <name type="scientific">Streptomyces globosus</name>
    <dbReference type="NCBI Taxonomy" id="68209"/>
    <lineage>
        <taxon>Bacteria</taxon>
        <taxon>Bacillati</taxon>
        <taxon>Actinomycetota</taxon>
        <taxon>Actinomycetes</taxon>
        <taxon>Kitasatosporales</taxon>
        <taxon>Streptomycetaceae</taxon>
        <taxon>Streptomyces</taxon>
    </lineage>
</organism>
<evidence type="ECO:0000259" key="5">
    <source>
        <dbReference type="SMART" id="SM00892"/>
    </source>
</evidence>
<evidence type="ECO:0000259" key="4">
    <source>
        <dbReference type="SMART" id="SM00477"/>
    </source>
</evidence>
<feature type="domain" description="ENPP1-3/EXOG-like endonuclease/phosphodiesterase" evidence="4">
    <location>
        <begin position="57"/>
        <end position="269"/>
    </location>
</feature>
<feature type="active site" description="Proton acceptor" evidence="1">
    <location>
        <position position="124"/>
    </location>
</feature>
<dbReference type="CDD" id="cd00091">
    <property type="entry name" value="NUC"/>
    <property type="match status" value="1"/>
</dbReference>
<dbReference type="Pfam" id="PF01223">
    <property type="entry name" value="Endonuclease_NS"/>
    <property type="match status" value="1"/>
</dbReference>
<evidence type="ECO:0000313" key="6">
    <source>
        <dbReference type="EMBL" id="AXE23631.1"/>
    </source>
</evidence>
<keyword evidence="7" id="KW-1185">Reference proteome</keyword>
<dbReference type="Proteomes" id="UP000252004">
    <property type="component" value="Chromosome"/>
</dbReference>
<dbReference type="Gene3D" id="3.40.570.10">
    <property type="entry name" value="Extracellular Endonuclease, subunit A"/>
    <property type="match status" value="1"/>
</dbReference>
<dbReference type="GO" id="GO:0004519">
    <property type="term" value="F:endonuclease activity"/>
    <property type="evidence" value="ECO:0007669"/>
    <property type="project" value="UniProtKB-KW"/>
</dbReference>
<evidence type="ECO:0000256" key="2">
    <source>
        <dbReference type="PIRSR" id="PIRSR640255-2"/>
    </source>
</evidence>
<sequence>MAATNHAPAPPRPLGPESGVAAGYDPGFLAVAVPPPELDPPAKDDAVLLDGSEVVPYTHFSLALSGSRRFARWVGWNIDGGSLKRLDRRGIRFRLDPRLPASAQVDNELYRDRDGRPNRLDRGHVARRADLVWGPLEEARQANRDSFFYTNITPQMDDFNQSPRAGVWGRLEDAVFEEVEVDGLRVTAFGGPVFHEDDRLFRGVRIPREFWKVLVYGDGGVLKAKAFLLTQDLVLTEALDLDEFRVFQVAVGEVESRTGVRFGAAVAAAEGVAVPESAAVRAPLEGLADIDWD</sequence>
<dbReference type="GO" id="GO:0016787">
    <property type="term" value="F:hydrolase activity"/>
    <property type="evidence" value="ECO:0007669"/>
    <property type="project" value="InterPro"/>
</dbReference>
<dbReference type="EMBL" id="CP030862">
    <property type="protein sequence ID" value="AXE23631.1"/>
    <property type="molecule type" value="Genomic_DNA"/>
</dbReference>
<dbReference type="SMART" id="SM00477">
    <property type="entry name" value="NUC"/>
    <property type="match status" value="1"/>
</dbReference>
<keyword evidence="6" id="KW-0255">Endonuclease</keyword>
<evidence type="ECO:0000313" key="7">
    <source>
        <dbReference type="Proteomes" id="UP000252004"/>
    </source>
</evidence>
<dbReference type="InterPro" id="IPR044925">
    <property type="entry name" value="His-Me_finger_sf"/>
</dbReference>
<reference evidence="6 7" key="1">
    <citation type="submission" date="2018-01" db="EMBL/GenBank/DDBJ databases">
        <title>Draft genome Sequence of streptomyces globosus LZH-48.</title>
        <authorList>
            <person name="Ran K."/>
            <person name="Li Z."/>
            <person name="Wei S."/>
            <person name="Dong R."/>
        </authorList>
    </citation>
    <scope>NUCLEOTIDE SEQUENCE [LARGE SCALE GENOMIC DNA]</scope>
    <source>
        <strain evidence="6 7">LZH-48</strain>
    </source>
</reference>
<gene>
    <name evidence="6" type="ORF">C0216_09320</name>
</gene>
<dbReference type="GO" id="GO:0046872">
    <property type="term" value="F:metal ion binding"/>
    <property type="evidence" value="ECO:0007669"/>
    <property type="project" value="UniProtKB-KW"/>
</dbReference>